<keyword evidence="3" id="KW-0132">Cell division</keyword>
<protein>
    <recommendedName>
        <fullName evidence="2">Septum site-determining protein MinD</fullName>
    </recommendedName>
    <alternativeName>
        <fullName evidence="9">Cell division inhibitor MinD</fullName>
    </alternativeName>
</protein>
<evidence type="ECO:0000256" key="7">
    <source>
        <dbReference type="ARBA" id="ARBA00023306"/>
    </source>
</evidence>
<evidence type="ECO:0000259" key="10">
    <source>
        <dbReference type="Pfam" id="PF01656"/>
    </source>
</evidence>
<evidence type="ECO:0000256" key="4">
    <source>
        <dbReference type="ARBA" id="ARBA00022741"/>
    </source>
</evidence>
<dbReference type="InterPro" id="IPR010223">
    <property type="entry name" value="MinD"/>
</dbReference>
<gene>
    <name evidence="11" type="primary">minD</name>
    <name evidence="11" type="ORF">H9X91_11015</name>
</gene>
<dbReference type="NCBIfam" id="TIGR01968">
    <property type="entry name" value="minD_bact"/>
    <property type="match status" value="1"/>
</dbReference>
<keyword evidence="7" id="KW-0131">Cell cycle</keyword>
<keyword evidence="4" id="KW-0547">Nucleotide-binding</keyword>
<keyword evidence="6" id="KW-0717">Septation</keyword>
<dbReference type="InterPro" id="IPR027417">
    <property type="entry name" value="P-loop_NTPase"/>
</dbReference>
<reference evidence="11 12" key="1">
    <citation type="journal article" date="2021" name="Sci. Rep.">
        <title>The distribution of antibiotic resistance genes in chicken gut microbiota commensals.</title>
        <authorList>
            <person name="Juricova H."/>
            <person name="Matiasovicova J."/>
            <person name="Kubasova T."/>
            <person name="Cejkova D."/>
            <person name="Rychlik I."/>
        </authorList>
    </citation>
    <scope>NUCLEOTIDE SEQUENCE [LARGE SCALE GENOMIC DNA]</scope>
    <source>
        <strain evidence="11 12">An411</strain>
    </source>
</reference>
<evidence type="ECO:0000256" key="2">
    <source>
        <dbReference type="ARBA" id="ARBA00016887"/>
    </source>
</evidence>
<dbReference type="EMBL" id="JACSNX010000019">
    <property type="protein sequence ID" value="MBM6851966.1"/>
    <property type="molecule type" value="Genomic_DNA"/>
</dbReference>
<keyword evidence="5" id="KW-0067">ATP-binding</keyword>
<comment type="similarity">
    <text evidence="1">Belongs to the ParA family. MinD subfamily.</text>
</comment>
<dbReference type="InterPro" id="IPR050625">
    <property type="entry name" value="ParA/MinD_ATPase"/>
</dbReference>
<evidence type="ECO:0000256" key="8">
    <source>
        <dbReference type="ARBA" id="ARBA00025436"/>
    </source>
</evidence>
<evidence type="ECO:0000313" key="12">
    <source>
        <dbReference type="Proteomes" id="UP000719500"/>
    </source>
</evidence>
<dbReference type="PANTHER" id="PTHR43384:SF6">
    <property type="entry name" value="SEPTUM SITE-DETERMINING PROTEIN MIND HOMOLOG, CHLOROPLASTIC"/>
    <property type="match status" value="1"/>
</dbReference>
<dbReference type="InterPro" id="IPR025501">
    <property type="entry name" value="MinD_FleN"/>
</dbReference>
<accession>A0ABS2FY45</accession>
<dbReference type="RefSeq" id="WP_204805066.1">
    <property type="nucleotide sequence ID" value="NZ_JACSNS010000035.1"/>
</dbReference>
<organism evidence="11 12">
    <name type="scientific">Oscillibacter valericigenes</name>
    <dbReference type="NCBI Taxonomy" id="351091"/>
    <lineage>
        <taxon>Bacteria</taxon>
        <taxon>Bacillati</taxon>
        <taxon>Bacillota</taxon>
        <taxon>Clostridia</taxon>
        <taxon>Eubacteriales</taxon>
        <taxon>Oscillospiraceae</taxon>
        <taxon>Oscillibacter</taxon>
    </lineage>
</organism>
<keyword evidence="12" id="KW-1185">Reference proteome</keyword>
<comment type="function">
    <text evidence="8">ATPase required for the correct placement of the division site. Cell division inhibitors MinC and MinD act in concert to form an inhibitor capable of blocking formation of the polar Z ring septums. Rapidly oscillates between the poles of the cell to destabilize FtsZ filaments that have formed before they mature into polar Z rings.</text>
</comment>
<sequence length="250" mass="26560">MKSPGQCIAVVSGKGGTGKTSFTAGVGAALAQSGRRVLCLDCDIGLRNLDLALGLSDRTLMDFSDVAQGRCTLDLAAVEHPKVPGLFLLTAPARLRGRPVSEAQMTALLQEVRKQFDFCLLDAPAGLGTGFQLATCGADRCVVVTTADASSLRDAQHTVMELDRFPAGTLHLVVNRVRKKLLRQLHATIDDAIDKAGLPLLGVVPEDDALPLCMNRGVPILLADGQSAASAYRNIAKRLQGERVPLLRIR</sequence>
<dbReference type="Pfam" id="PF01656">
    <property type="entry name" value="CbiA"/>
    <property type="match status" value="1"/>
</dbReference>
<evidence type="ECO:0000256" key="1">
    <source>
        <dbReference type="ARBA" id="ARBA00010257"/>
    </source>
</evidence>
<feature type="domain" description="CobQ/CobB/MinD/ParA nucleotide binding" evidence="10">
    <location>
        <begin position="8"/>
        <end position="220"/>
    </location>
</feature>
<dbReference type="InterPro" id="IPR002586">
    <property type="entry name" value="CobQ/CobB/MinD/ParA_Nub-bd_dom"/>
</dbReference>
<comment type="caution">
    <text evidence="11">The sequence shown here is derived from an EMBL/GenBank/DDBJ whole genome shotgun (WGS) entry which is preliminary data.</text>
</comment>
<dbReference type="Proteomes" id="UP000719500">
    <property type="component" value="Unassembled WGS sequence"/>
</dbReference>
<evidence type="ECO:0000256" key="3">
    <source>
        <dbReference type="ARBA" id="ARBA00022618"/>
    </source>
</evidence>
<evidence type="ECO:0000256" key="5">
    <source>
        <dbReference type="ARBA" id="ARBA00022840"/>
    </source>
</evidence>
<evidence type="ECO:0000313" key="11">
    <source>
        <dbReference type="EMBL" id="MBM6851966.1"/>
    </source>
</evidence>
<evidence type="ECO:0000256" key="6">
    <source>
        <dbReference type="ARBA" id="ARBA00023210"/>
    </source>
</evidence>
<dbReference type="SUPFAM" id="SSF52540">
    <property type="entry name" value="P-loop containing nucleoside triphosphate hydrolases"/>
    <property type="match status" value="1"/>
</dbReference>
<dbReference type="PANTHER" id="PTHR43384">
    <property type="entry name" value="SEPTUM SITE-DETERMINING PROTEIN MIND HOMOLOG, CHLOROPLASTIC-RELATED"/>
    <property type="match status" value="1"/>
</dbReference>
<dbReference type="Gene3D" id="3.40.50.300">
    <property type="entry name" value="P-loop containing nucleotide triphosphate hydrolases"/>
    <property type="match status" value="1"/>
</dbReference>
<proteinExistence type="inferred from homology"/>
<evidence type="ECO:0000256" key="9">
    <source>
        <dbReference type="ARBA" id="ARBA00032845"/>
    </source>
</evidence>
<name>A0ABS2FY45_9FIRM</name>
<dbReference type="PIRSF" id="PIRSF003092">
    <property type="entry name" value="MinD"/>
    <property type="match status" value="1"/>
</dbReference>